<dbReference type="EMBL" id="JAUHHV010000005">
    <property type="protein sequence ID" value="KAK1423545.1"/>
    <property type="molecule type" value="Genomic_DNA"/>
</dbReference>
<reference evidence="2" key="1">
    <citation type="journal article" date="2023" name="bioRxiv">
        <title>Improved chromosome-level genome assembly for marigold (Tagetes erecta).</title>
        <authorList>
            <person name="Jiang F."/>
            <person name="Yuan L."/>
            <person name="Wang S."/>
            <person name="Wang H."/>
            <person name="Xu D."/>
            <person name="Wang A."/>
            <person name="Fan W."/>
        </authorList>
    </citation>
    <scope>NUCLEOTIDE SEQUENCE</scope>
    <source>
        <strain evidence="2">WSJ</strain>
        <tissue evidence="2">Leaf</tissue>
    </source>
</reference>
<evidence type="ECO:0000256" key="1">
    <source>
        <dbReference type="SAM" id="MobiDB-lite"/>
    </source>
</evidence>
<feature type="compositionally biased region" description="Basic and acidic residues" evidence="1">
    <location>
        <begin position="98"/>
        <end position="114"/>
    </location>
</feature>
<protein>
    <submittedName>
        <fullName evidence="2">Uncharacterized protein</fullName>
    </submittedName>
</protein>
<evidence type="ECO:0000313" key="3">
    <source>
        <dbReference type="Proteomes" id="UP001229421"/>
    </source>
</evidence>
<sequence>MEGGSELIRGLELFGCNVTSERFRGDASEPFRDEAMLNGSEGGRETINSRRRYESLKKMGNGWETSTRQRTWRLPGKKKKEEEEATSSTTLSKTLGEFVKEEHPTKVTTDHRST</sequence>
<dbReference type="AlphaFoldDB" id="A0AAD8KIF6"/>
<keyword evidence="3" id="KW-1185">Reference proteome</keyword>
<organism evidence="2 3">
    <name type="scientific">Tagetes erecta</name>
    <name type="common">African marigold</name>
    <dbReference type="NCBI Taxonomy" id="13708"/>
    <lineage>
        <taxon>Eukaryota</taxon>
        <taxon>Viridiplantae</taxon>
        <taxon>Streptophyta</taxon>
        <taxon>Embryophyta</taxon>
        <taxon>Tracheophyta</taxon>
        <taxon>Spermatophyta</taxon>
        <taxon>Magnoliopsida</taxon>
        <taxon>eudicotyledons</taxon>
        <taxon>Gunneridae</taxon>
        <taxon>Pentapetalae</taxon>
        <taxon>asterids</taxon>
        <taxon>campanulids</taxon>
        <taxon>Asterales</taxon>
        <taxon>Asteraceae</taxon>
        <taxon>Asteroideae</taxon>
        <taxon>Heliantheae alliance</taxon>
        <taxon>Tageteae</taxon>
        <taxon>Tagetes</taxon>
    </lineage>
</organism>
<accession>A0AAD8KIF6</accession>
<evidence type="ECO:0000313" key="2">
    <source>
        <dbReference type="EMBL" id="KAK1423545.1"/>
    </source>
</evidence>
<comment type="caution">
    <text evidence="2">The sequence shown here is derived from an EMBL/GenBank/DDBJ whole genome shotgun (WGS) entry which is preliminary data.</text>
</comment>
<name>A0AAD8KIF6_TARER</name>
<gene>
    <name evidence="2" type="ORF">QVD17_18849</name>
</gene>
<feature type="region of interest" description="Disordered" evidence="1">
    <location>
        <begin position="58"/>
        <end position="114"/>
    </location>
</feature>
<dbReference type="Proteomes" id="UP001229421">
    <property type="component" value="Unassembled WGS sequence"/>
</dbReference>
<feature type="compositionally biased region" description="Low complexity" evidence="1">
    <location>
        <begin position="86"/>
        <end position="97"/>
    </location>
</feature>
<proteinExistence type="predicted"/>